<dbReference type="Pfam" id="PF10253">
    <property type="entry name" value="PRCC"/>
    <property type="match status" value="1"/>
</dbReference>
<dbReference type="PANTHER" id="PTHR13621:SF2">
    <property type="entry name" value="PROLINE-RICH PROTEIN PRCC"/>
    <property type="match status" value="1"/>
</dbReference>
<name>A0ABQ7L7F5_BRACM</name>
<proteinExistence type="predicted"/>
<gene>
    <name evidence="2" type="primary">A09g501980.1_BraROA</name>
    <name evidence="2" type="ORF">IGI04_034002</name>
</gene>
<organism evidence="2 3">
    <name type="scientific">Brassica rapa subsp. trilocularis</name>
    <dbReference type="NCBI Taxonomy" id="1813537"/>
    <lineage>
        <taxon>Eukaryota</taxon>
        <taxon>Viridiplantae</taxon>
        <taxon>Streptophyta</taxon>
        <taxon>Embryophyta</taxon>
        <taxon>Tracheophyta</taxon>
        <taxon>Spermatophyta</taxon>
        <taxon>Magnoliopsida</taxon>
        <taxon>eudicotyledons</taxon>
        <taxon>Gunneridae</taxon>
        <taxon>Pentapetalae</taxon>
        <taxon>rosids</taxon>
        <taxon>malvids</taxon>
        <taxon>Brassicales</taxon>
        <taxon>Brassicaceae</taxon>
        <taxon>Brassiceae</taxon>
        <taxon>Brassica</taxon>
    </lineage>
</organism>
<keyword evidence="3" id="KW-1185">Reference proteome</keyword>
<evidence type="ECO:0008006" key="4">
    <source>
        <dbReference type="Google" id="ProtNLM"/>
    </source>
</evidence>
<evidence type="ECO:0000256" key="1">
    <source>
        <dbReference type="SAM" id="MobiDB-lite"/>
    </source>
</evidence>
<protein>
    <recommendedName>
        <fullName evidence="4">Remorin C-terminal domain-containing protein</fullName>
    </recommendedName>
</protein>
<comment type="caution">
    <text evidence="2">The sequence shown here is derived from an EMBL/GenBank/DDBJ whole genome shotgun (WGS) entry which is preliminary data.</text>
</comment>
<dbReference type="PANTHER" id="PTHR13621">
    <property type="entry name" value="PROLINE-RICH PROTEIN PRCC"/>
    <property type="match status" value="1"/>
</dbReference>
<dbReference type="EMBL" id="JADBGQ010000008">
    <property type="protein sequence ID" value="KAG5382532.1"/>
    <property type="molecule type" value="Genomic_DNA"/>
</dbReference>
<sequence length="62" mass="7209">MFSCSHLSLQPESSPSKVKVSKLHKRKHQITELFMDMKHKETELAERRSKGLLTKADTHAKY</sequence>
<feature type="compositionally biased region" description="Polar residues" evidence="1">
    <location>
        <begin position="1"/>
        <end position="12"/>
    </location>
</feature>
<dbReference type="Proteomes" id="UP000823674">
    <property type="component" value="Chromosome A09"/>
</dbReference>
<feature type="region of interest" description="Disordered" evidence="1">
    <location>
        <begin position="1"/>
        <end position="24"/>
    </location>
</feature>
<evidence type="ECO:0000313" key="3">
    <source>
        <dbReference type="Proteomes" id="UP000823674"/>
    </source>
</evidence>
<reference evidence="2 3" key="1">
    <citation type="submission" date="2021-03" db="EMBL/GenBank/DDBJ databases">
        <authorList>
            <person name="King G.J."/>
            <person name="Bancroft I."/>
            <person name="Baten A."/>
            <person name="Bloomfield J."/>
            <person name="Borpatragohain P."/>
            <person name="He Z."/>
            <person name="Irish N."/>
            <person name="Irwin J."/>
            <person name="Liu K."/>
            <person name="Mauleon R.P."/>
            <person name="Moore J."/>
            <person name="Morris R."/>
            <person name="Ostergaard L."/>
            <person name="Wang B."/>
            <person name="Wells R."/>
        </authorList>
    </citation>
    <scope>NUCLEOTIDE SEQUENCE [LARGE SCALE GENOMIC DNA]</scope>
    <source>
        <strain evidence="2">R-o-18</strain>
        <tissue evidence="2">Leaf</tissue>
    </source>
</reference>
<accession>A0ABQ7L7F5</accession>
<dbReference type="InterPro" id="IPR018800">
    <property type="entry name" value="PRCC"/>
</dbReference>
<evidence type="ECO:0000313" key="2">
    <source>
        <dbReference type="EMBL" id="KAG5382532.1"/>
    </source>
</evidence>